<accession>A0A1I1RLI5</accession>
<dbReference type="AlphaFoldDB" id="A0A1I1RLI5"/>
<evidence type="ECO:0000313" key="3">
    <source>
        <dbReference type="Proteomes" id="UP000199439"/>
    </source>
</evidence>
<dbReference type="Pfam" id="PF03432">
    <property type="entry name" value="Relaxase"/>
    <property type="match status" value="1"/>
</dbReference>
<sequence length="301" mass="34420">MISKAKSCPGGTALFHYVVNEEKGYELLRNGLSGVTPKELYSDMAIMQNQNLKCKNNTISIVLSPTIEDSSRMSNDQLKELTKGFLKEMNLDPKLNQFIAFVHTEKDHKHLHILLNRVKSDGKLINDSFISKKAQEAAHKMASEYGWSSAKDIKETKERERKESTKEVRSIIKKAHYLVLKAKPKNLITYQKEMAKYGIQVLPTINKQGNIQGYRFIHDASGTNLKASEVDRNLKLNKLFSSENEITRNSNNLNKEYVINDYSLNTSVLKSIINQLAFIGGESQDENLRQKKSRKRKSLRR</sequence>
<evidence type="ECO:0000259" key="1">
    <source>
        <dbReference type="Pfam" id="PF03432"/>
    </source>
</evidence>
<keyword evidence="3" id="KW-1185">Reference proteome</keyword>
<protein>
    <submittedName>
        <fullName evidence="2">Relaxase/Mobilisation nuclease domain-containing protein</fullName>
    </submittedName>
</protein>
<dbReference type="Proteomes" id="UP000199439">
    <property type="component" value="Unassembled WGS sequence"/>
</dbReference>
<dbReference type="InterPro" id="IPR005094">
    <property type="entry name" value="Endonuclease_MobA/VirD2"/>
</dbReference>
<reference evidence="3" key="1">
    <citation type="submission" date="2016-10" db="EMBL/GenBank/DDBJ databases">
        <authorList>
            <person name="Varghese N."/>
            <person name="Submissions S."/>
        </authorList>
    </citation>
    <scope>NUCLEOTIDE SEQUENCE [LARGE SCALE GENOMIC DNA]</scope>
    <source>
        <strain evidence="3">DSM 25730</strain>
    </source>
</reference>
<name>A0A1I1RLI5_9FLAO</name>
<evidence type="ECO:0000313" key="2">
    <source>
        <dbReference type="EMBL" id="SFD35206.1"/>
    </source>
</evidence>
<dbReference type="STRING" id="870482.SAMN04487987_11090"/>
<organism evidence="2 3">
    <name type="scientific">Algibacter pectinivorans</name>
    <dbReference type="NCBI Taxonomy" id="870482"/>
    <lineage>
        <taxon>Bacteria</taxon>
        <taxon>Pseudomonadati</taxon>
        <taxon>Bacteroidota</taxon>
        <taxon>Flavobacteriia</taxon>
        <taxon>Flavobacteriales</taxon>
        <taxon>Flavobacteriaceae</taxon>
        <taxon>Algibacter</taxon>
    </lineage>
</organism>
<dbReference type="EMBL" id="FOMI01000010">
    <property type="protein sequence ID" value="SFD35206.1"/>
    <property type="molecule type" value="Genomic_DNA"/>
</dbReference>
<dbReference type="RefSeq" id="WP_092853267.1">
    <property type="nucleotide sequence ID" value="NZ_FOMI01000010.1"/>
</dbReference>
<gene>
    <name evidence="2" type="ORF">SAMN04487987_11090</name>
</gene>
<dbReference type="OrthoDB" id="3035232at2"/>
<proteinExistence type="predicted"/>
<feature type="domain" description="MobA/VirD2-like nuclease" evidence="1">
    <location>
        <begin position="17"/>
        <end position="147"/>
    </location>
</feature>